<dbReference type="AlphaFoldDB" id="A0A224Z782"/>
<dbReference type="GO" id="GO:0003964">
    <property type="term" value="F:RNA-directed DNA polymerase activity"/>
    <property type="evidence" value="ECO:0007669"/>
    <property type="project" value="UniProtKB-KW"/>
</dbReference>
<name>A0A224Z782_9ACAR</name>
<proteinExistence type="predicted"/>
<dbReference type="EMBL" id="GFPF01011537">
    <property type="protein sequence ID" value="MAA22683.1"/>
    <property type="molecule type" value="Transcribed_RNA"/>
</dbReference>
<organism evidence="1">
    <name type="scientific">Rhipicephalus zambeziensis</name>
    <dbReference type="NCBI Taxonomy" id="60191"/>
    <lineage>
        <taxon>Eukaryota</taxon>
        <taxon>Metazoa</taxon>
        <taxon>Ecdysozoa</taxon>
        <taxon>Arthropoda</taxon>
        <taxon>Chelicerata</taxon>
        <taxon>Arachnida</taxon>
        <taxon>Acari</taxon>
        <taxon>Parasitiformes</taxon>
        <taxon>Ixodida</taxon>
        <taxon>Ixodoidea</taxon>
        <taxon>Ixodidae</taxon>
        <taxon>Rhipicephalinae</taxon>
        <taxon>Rhipicephalus</taxon>
        <taxon>Rhipicephalus</taxon>
    </lineage>
</organism>
<protein>
    <submittedName>
        <fullName evidence="1">Rna-directed dna polymerase from mobile element jockey-like protein</fullName>
    </submittedName>
</protein>
<evidence type="ECO:0000313" key="1">
    <source>
        <dbReference type="EMBL" id="MAA22683.1"/>
    </source>
</evidence>
<keyword evidence="1" id="KW-0548">Nucleotidyltransferase</keyword>
<keyword evidence="1" id="KW-0695">RNA-directed DNA polymerase</keyword>
<keyword evidence="1" id="KW-0808">Transferase</keyword>
<reference evidence="1" key="1">
    <citation type="journal article" date="2017" name="Parasit. Vectors">
        <title>Sialotranscriptomics of Rhipicephalus zambeziensis reveals intricate expression profiles of secretory proteins and suggests tight temporal transcriptional regulation during blood-feeding.</title>
        <authorList>
            <person name="de Castro M.H."/>
            <person name="de Klerk D."/>
            <person name="Pienaar R."/>
            <person name="Rees D.J.G."/>
            <person name="Mans B.J."/>
        </authorList>
    </citation>
    <scope>NUCLEOTIDE SEQUENCE</scope>
    <source>
        <tissue evidence="1">Salivary glands</tissue>
    </source>
</reference>
<accession>A0A224Z782</accession>
<sequence>MELNFQKMVTRTFTNKKEPLQFRYGNPDHTLGNVQEFKYLGVVFPPNLKWHKYIDLISAKSLKKLGYLRRTLKVPQKNCKLIAYKSLVRPLEYASVVWSPHLANDKD</sequence>